<evidence type="ECO:0000256" key="4">
    <source>
        <dbReference type="ARBA" id="ARBA00022692"/>
    </source>
</evidence>
<dbReference type="GO" id="GO:0005886">
    <property type="term" value="C:plasma membrane"/>
    <property type="evidence" value="ECO:0007669"/>
    <property type="project" value="UniProtKB-SubCell"/>
</dbReference>
<feature type="transmembrane region" description="Helical" evidence="12">
    <location>
        <begin position="224"/>
        <end position="241"/>
    </location>
</feature>
<keyword evidence="7 12" id="KW-1133">Transmembrane helix</keyword>
<dbReference type="InterPro" id="IPR023060">
    <property type="entry name" value="YidC/YidC1/YidC2_Firmicutes"/>
</dbReference>
<keyword evidence="4 12" id="KW-0812">Transmembrane</keyword>
<protein>
    <recommendedName>
        <fullName evidence="12">Membrane protein insertase YidC</fullName>
    </recommendedName>
    <alternativeName>
        <fullName evidence="12">Foldase YidC</fullName>
    </alternativeName>
    <alternativeName>
        <fullName evidence="12">Membrane integrase YidC</fullName>
    </alternativeName>
    <alternativeName>
        <fullName evidence="12">Membrane protein YidC</fullName>
    </alternativeName>
</protein>
<evidence type="ECO:0000256" key="8">
    <source>
        <dbReference type="ARBA" id="ARBA00023136"/>
    </source>
</evidence>
<feature type="domain" description="Membrane insertase YidC/Oxa/ALB C-terminal" evidence="13">
    <location>
        <begin position="59"/>
        <end position="240"/>
    </location>
</feature>
<proteinExistence type="inferred from homology"/>
<organism evidence="14 15">
    <name type="scientific">Pullulanibacillus camelliae</name>
    <dbReference type="NCBI Taxonomy" id="1707096"/>
    <lineage>
        <taxon>Bacteria</taxon>
        <taxon>Bacillati</taxon>
        <taxon>Bacillota</taxon>
        <taxon>Bacilli</taxon>
        <taxon>Bacillales</taxon>
        <taxon>Sporolactobacillaceae</taxon>
        <taxon>Pullulanibacillus</taxon>
    </lineage>
</organism>
<comment type="similarity">
    <text evidence="12">Belongs to the OXA1/ALB3/YidC family. Type 2 subfamily.</text>
</comment>
<keyword evidence="8 12" id="KW-0472">Membrane</keyword>
<evidence type="ECO:0000256" key="1">
    <source>
        <dbReference type="ARBA" id="ARBA00004651"/>
    </source>
</evidence>
<dbReference type="GO" id="GO:0015031">
    <property type="term" value="P:protein transport"/>
    <property type="evidence" value="ECO:0007669"/>
    <property type="project" value="UniProtKB-KW"/>
</dbReference>
<evidence type="ECO:0000256" key="5">
    <source>
        <dbReference type="ARBA" id="ARBA00022729"/>
    </source>
</evidence>
<keyword evidence="11 12" id="KW-0449">Lipoprotein</keyword>
<feature type="transmembrane region" description="Helical" evidence="12">
    <location>
        <begin position="170"/>
        <end position="188"/>
    </location>
</feature>
<evidence type="ECO:0000256" key="3">
    <source>
        <dbReference type="ARBA" id="ARBA00022475"/>
    </source>
</evidence>
<evidence type="ECO:0000256" key="2">
    <source>
        <dbReference type="ARBA" id="ARBA00022448"/>
    </source>
</evidence>
<dbReference type="RefSeq" id="WP_188695564.1">
    <property type="nucleotide sequence ID" value="NZ_BMIR01000014.1"/>
</dbReference>
<sequence>MRKRLFFVISLIILVGLLSGCTQYNQPIDANSTGIWNEWFVWPLSQFITYIANLFGGSYGISIIICTVLVRLVLLPLMIKQTKSSLNMQLVQPEIKKLKEKYSSKDQETQKKLQQETMKLFQQHNVNPLAGCLPLVIQMPILIAFYHAIYRTHEIREHVFLWFKLGQHDPYYILPVLAAITTFISQKIMMGSTGNANPQMAMMTYIMPIMILVLAVRFPAALALYWVVGNIFMIFQTYFVIAPMRKKGNIQSDTGGAKK</sequence>
<dbReference type="CDD" id="cd20070">
    <property type="entry name" value="5TM_YidC_Alb3"/>
    <property type="match status" value="1"/>
</dbReference>
<dbReference type="InterPro" id="IPR028055">
    <property type="entry name" value="YidC/Oxa/ALB_C"/>
</dbReference>
<evidence type="ECO:0000259" key="13">
    <source>
        <dbReference type="Pfam" id="PF02096"/>
    </source>
</evidence>
<dbReference type="AlphaFoldDB" id="A0A8J2YKC8"/>
<dbReference type="PANTHER" id="PTHR12428:SF65">
    <property type="entry name" value="CYTOCHROME C OXIDASE ASSEMBLY PROTEIN COX18, MITOCHONDRIAL"/>
    <property type="match status" value="1"/>
</dbReference>
<reference evidence="14" key="1">
    <citation type="journal article" date="2014" name="Int. J. Syst. Evol. Microbiol.">
        <title>Complete genome sequence of Corynebacterium casei LMG S-19264T (=DSM 44701T), isolated from a smear-ripened cheese.</title>
        <authorList>
            <consortium name="US DOE Joint Genome Institute (JGI-PGF)"/>
            <person name="Walter F."/>
            <person name="Albersmeier A."/>
            <person name="Kalinowski J."/>
            <person name="Ruckert C."/>
        </authorList>
    </citation>
    <scope>NUCLEOTIDE SEQUENCE</scope>
    <source>
        <strain evidence="14">CGMCC 1.15371</strain>
    </source>
</reference>
<evidence type="ECO:0000256" key="9">
    <source>
        <dbReference type="ARBA" id="ARBA00023139"/>
    </source>
</evidence>
<evidence type="ECO:0000313" key="15">
    <source>
        <dbReference type="Proteomes" id="UP000628775"/>
    </source>
</evidence>
<gene>
    <name evidence="14" type="primary">spoIIIJ</name>
    <name evidence="12" type="synonym">yidC</name>
    <name evidence="14" type="ORF">GCM10011391_28750</name>
</gene>
<dbReference type="GO" id="GO:0051205">
    <property type="term" value="P:protein insertion into membrane"/>
    <property type="evidence" value="ECO:0007669"/>
    <property type="project" value="TreeGrafter"/>
</dbReference>
<keyword evidence="9" id="KW-0564">Palmitate</keyword>
<feature type="transmembrane region" description="Helical" evidence="12">
    <location>
        <begin position="47"/>
        <end position="74"/>
    </location>
</feature>
<evidence type="ECO:0000256" key="10">
    <source>
        <dbReference type="ARBA" id="ARBA00023186"/>
    </source>
</evidence>
<dbReference type="PROSITE" id="PS51257">
    <property type="entry name" value="PROKAR_LIPOPROTEIN"/>
    <property type="match status" value="1"/>
</dbReference>
<keyword evidence="2 12" id="KW-0813">Transport</keyword>
<dbReference type="PANTHER" id="PTHR12428">
    <property type="entry name" value="OXA1"/>
    <property type="match status" value="1"/>
</dbReference>
<evidence type="ECO:0000256" key="6">
    <source>
        <dbReference type="ARBA" id="ARBA00022927"/>
    </source>
</evidence>
<keyword evidence="15" id="KW-1185">Reference proteome</keyword>
<dbReference type="GO" id="GO:0032977">
    <property type="term" value="F:membrane insertase activity"/>
    <property type="evidence" value="ECO:0007669"/>
    <property type="project" value="InterPro"/>
</dbReference>
<name>A0A8J2YKC8_9BACL</name>
<keyword evidence="6 12" id="KW-0653">Protein transport</keyword>
<keyword evidence="10 12" id="KW-0143">Chaperone</keyword>
<evidence type="ECO:0000256" key="11">
    <source>
        <dbReference type="ARBA" id="ARBA00023288"/>
    </source>
</evidence>
<dbReference type="NCBIfam" id="NF002803">
    <property type="entry name" value="PRK02944.1"/>
    <property type="match status" value="1"/>
</dbReference>
<dbReference type="NCBIfam" id="TIGR03592">
    <property type="entry name" value="yidC_oxa1_cterm"/>
    <property type="match status" value="1"/>
</dbReference>
<reference evidence="14" key="2">
    <citation type="submission" date="2020-09" db="EMBL/GenBank/DDBJ databases">
        <authorList>
            <person name="Sun Q."/>
            <person name="Zhou Y."/>
        </authorList>
    </citation>
    <scope>NUCLEOTIDE SEQUENCE</scope>
    <source>
        <strain evidence="14">CGMCC 1.15371</strain>
    </source>
</reference>
<evidence type="ECO:0000256" key="7">
    <source>
        <dbReference type="ARBA" id="ARBA00022989"/>
    </source>
</evidence>
<evidence type="ECO:0000313" key="14">
    <source>
        <dbReference type="EMBL" id="GGE48194.1"/>
    </source>
</evidence>
<dbReference type="EMBL" id="BMIR01000014">
    <property type="protein sequence ID" value="GGE48194.1"/>
    <property type="molecule type" value="Genomic_DNA"/>
</dbReference>
<dbReference type="Pfam" id="PF02096">
    <property type="entry name" value="60KD_IMP"/>
    <property type="match status" value="1"/>
</dbReference>
<dbReference type="Proteomes" id="UP000628775">
    <property type="component" value="Unassembled WGS sequence"/>
</dbReference>
<evidence type="ECO:0000256" key="12">
    <source>
        <dbReference type="HAMAP-Rule" id="MF_01811"/>
    </source>
</evidence>
<keyword evidence="5 12" id="KW-0732">Signal</keyword>
<feature type="transmembrane region" description="Helical" evidence="12">
    <location>
        <begin position="128"/>
        <end position="150"/>
    </location>
</feature>
<dbReference type="InterPro" id="IPR001708">
    <property type="entry name" value="YidC/ALB3/OXA1/COX18"/>
</dbReference>
<comment type="subcellular location">
    <subcellularLocation>
        <location evidence="1 12">Cell membrane</location>
        <topology evidence="1 12">Multi-pass membrane protein</topology>
    </subcellularLocation>
</comment>
<accession>A0A8J2YKC8</accession>
<dbReference type="InterPro" id="IPR047196">
    <property type="entry name" value="YidC_ALB_C"/>
</dbReference>
<dbReference type="HAMAP" id="MF_01811">
    <property type="entry name" value="YidC_type2"/>
    <property type="match status" value="1"/>
</dbReference>
<keyword evidence="3 12" id="KW-1003">Cell membrane</keyword>
<comment type="caution">
    <text evidence="14">The sequence shown here is derived from an EMBL/GenBank/DDBJ whole genome shotgun (WGS) entry which is preliminary data.</text>
</comment>
<comment type="function">
    <text evidence="12">Required for the insertion and/or proper folding and/or complex formation of integral membrane proteins into the membrane. Involved in integration of membrane proteins that insert both dependently and independently of the Sec translocase complex, as well as at least some lipoproteins.</text>
</comment>